<evidence type="ECO:0000256" key="3">
    <source>
        <dbReference type="ARBA" id="ARBA00022917"/>
    </source>
</evidence>
<dbReference type="Gene3D" id="1.10.8.10">
    <property type="entry name" value="DNA helicase RuvA subunit, C-terminal domain"/>
    <property type="match status" value="1"/>
</dbReference>
<sequence>MIASRQLVRLIVLKKCFNRLCSVTVVAPTSNNTKEALKELRKKTGYSYVNCRKALNKFGPDDLDEAVEWLKKRAIEEGWEKAAKLGDRPTKQGVVSVLVKDNKAAIVELNCETDFVSRNEHFKQLVENVVKAVLHAADQNCTVNDGFNLLNSNINSLKTSENGNLVKDLITKTVGKLGENITLSRAQLILASPDVQLFGYAHPKEGTDTVCMGRYVSVVGLKGSNKNNFPIEKLGQQLCQHIQIYFGSLTLGTPLAAKKTTVVREEEAQEDEINAYYDGEVTHIDENETQLLRQAFMLNPSQTVHEYVAGHGASIIDFYRTELGENVNEEPIKS</sequence>
<comment type="function">
    <text evidence="4 5">Associates with the EF-Tu.GDP complex and induces the exchange of GDP to GTP. It remains bound to the aminoacyl-tRNA.EF-Tu.GTP complex up to the GTP hydrolysis stage on the ribosome.</text>
</comment>
<name>A0A183GZE1_9BILA</name>
<proteinExistence type="inferred from homology"/>
<dbReference type="PANTHER" id="PTHR11741">
    <property type="entry name" value="ELONGATION FACTOR TS"/>
    <property type="match status" value="1"/>
</dbReference>
<reference evidence="7 8" key="2">
    <citation type="submission" date="2018-11" db="EMBL/GenBank/DDBJ databases">
        <authorList>
            <consortium name="Pathogen Informatics"/>
        </authorList>
    </citation>
    <scope>NUCLEOTIDE SEQUENCE [LARGE SCALE GENOMIC DNA]</scope>
</reference>
<evidence type="ECO:0000259" key="6">
    <source>
        <dbReference type="Pfam" id="PF00889"/>
    </source>
</evidence>
<evidence type="ECO:0000256" key="5">
    <source>
        <dbReference type="RuleBase" id="RU000642"/>
    </source>
</evidence>
<dbReference type="GO" id="GO:0005739">
    <property type="term" value="C:mitochondrion"/>
    <property type="evidence" value="ECO:0007669"/>
    <property type="project" value="UniProtKB-SubCell"/>
</dbReference>
<keyword evidence="3 4" id="KW-0648">Protein biosynthesis</keyword>
<dbReference type="EMBL" id="UZAJ01000211">
    <property type="protein sequence ID" value="VDO26369.1"/>
    <property type="molecule type" value="Genomic_DNA"/>
</dbReference>
<comment type="subcellular location">
    <subcellularLocation>
        <location evidence="4">Mitochondrion</location>
    </subcellularLocation>
</comment>
<evidence type="ECO:0000256" key="2">
    <source>
        <dbReference type="ARBA" id="ARBA00022768"/>
    </source>
</evidence>
<evidence type="ECO:0000313" key="8">
    <source>
        <dbReference type="Proteomes" id="UP000267606"/>
    </source>
</evidence>
<keyword evidence="2 4" id="KW-0251">Elongation factor</keyword>
<dbReference type="SUPFAM" id="SSF54713">
    <property type="entry name" value="Elongation factor Ts (EF-Ts), dimerisation domain"/>
    <property type="match status" value="1"/>
</dbReference>
<dbReference type="InterPro" id="IPR014039">
    <property type="entry name" value="Transl_elong_EFTs/EF1B_dimer"/>
</dbReference>
<dbReference type="NCBIfam" id="TIGR00116">
    <property type="entry name" value="tsf"/>
    <property type="match status" value="1"/>
</dbReference>
<accession>A0A183GZE1</accession>
<dbReference type="SUPFAM" id="SSF46934">
    <property type="entry name" value="UBA-like"/>
    <property type="match status" value="1"/>
</dbReference>
<organism evidence="9">
    <name type="scientific">Onchocerca flexuosa</name>
    <dbReference type="NCBI Taxonomy" id="387005"/>
    <lineage>
        <taxon>Eukaryota</taxon>
        <taxon>Metazoa</taxon>
        <taxon>Ecdysozoa</taxon>
        <taxon>Nematoda</taxon>
        <taxon>Chromadorea</taxon>
        <taxon>Rhabditida</taxon>
        <taxon>Spirurina</taxon>
        <taxon>Spiruromorpha</taxon>
        <taxon>Filarioidea</taxon>
        <taxon>Onchocercidae</taxon>
        <taxon>Onchocerca</taxon>
    </lineage>
</organism>
<evidence type="ECO:0000313" key="9">
    <source>
        <dbReference type="WBParaSite" id="OFLC_0000060001-mRNA-1"/>
    </source>
</evidence>
<keyword evidence="4" id="KW-0496">Mitochondrion</keyword>
<protein>
    <recommendedName>
        <fullName evidence="4">Elongation factor Ts, mitochondrial</fullName>
        <shortName evidence="4">EF-Ts</shortName>
        <shortName evidence="4">EF-TsMt</shortName>
    </recommendedName>
</protein>
<dbReference type="InterPro" id="IPR001816">
    <property type="entry name" value="Transl_elong_EFTs/EF1B"/>
</dbReference>
<dbReference type="Proteomes" id="UP000267606">
    <property type="component" value="Unassembled WGS sequence"/>
</dbReference>
<dbReference type="Gene3D" id="3.30.479.20">
    <property type="entry name" value="Elongation factor Ts, dimerisation domain"/>
    <property type="match status" value="2"/>
</dbReference>
<comment type="similarity">
    <text evidence="1 4 5">Belongs to the EF-Ts family.</text>
</comment>
<dbReference type="HAMAP" id="MF_00050">
    <property type="entry name" value="EF_Ts"/>
    <property type="match status" value="1"/>
</dbReference>
<keyword evidence="8" id="KW-1185">Reference proteome</keyword>
<dbReference type="InterPro" id="IPR009060">
    <property type="entry name" value="UBA-like_sf"/>
</dbReference>
<dbReference type="WBParaSite" id="OFLC_0000060001-mRNA-1">
    <property type="protein sequence ID" value="OFLC_0000060001-mRNA-1"/>
    <property type="gene ID" value="OFLC_0000060001"/>
</dbReference>
<dbReference type="Pfam" id="PF00889">
    <property type="entry name" value="EF_TS"/>
    <property type="match status" value="1"/>
</dbReference>
<dbReference type="STRING" id="387005.A0A183GZE1"/>
<dbReference type="InterPro" id="IPR018101">
    <property type="entry name" value="Transl_elong_Ts_CS"/>
</dbReference>
<dbReference type="GO" id="GO:0003746">
    <property type="term" value="F:translation elongation factor activity"/>
    <property type="evidence" value="ECO:0007669"/>
    <property type="project" value="UniProtKB-UniRule"/>
</dbReference>
<dbReference type="PROSITE" id="PS01127">
    <property type="entry name" value="EF_TS_2"/>
    <property type="match status" value="1"/>
</dbReference>
<dbReference type="CDD" id="cd14275">
    <property type="entry name" value="UBA_EF-Ts"/>
    <property type="match status" value="1"/>
</dbReference>
<dbReference type="AlphaFoldDB" id="A0A183GZE1"/>
<evidence type="ECO:0000313" key="7">
    <source>
        <dbReference type="EMBL" id="VDO26369.1"/>
    </source>
</evidence>
<dbReference type="PANTHER" id="PTHR11741:SF0">
    <property type="entry name" value="ELONGATION FACTOR TS, MITOCHONDRIAL"/>
    <property type="match status" value="1"/>
</dbReference>
<dbReference type="Pfam" id="PF25025">
    <property type="entry name" value="EF-Ts_N"/>
    <property type="match status" value="1"/>
</dbReference>
<dbReference type="InterPro" id="IPR036402">
    <property type="entry name" value="EF-Ts_dimer_sf"/>
</dbReference>
<reference evidence="9" key="1">
    <citation type="submission" date="2016-06" db="UniProtKB">
        <authorList>
            <consortium name="WormBaseParasite"/>
        </authorList>
    </citation>
    <scope>IDENTIFICATION</scope>
</reference>
<evidence type="ECO:0000256" key="4">
    <source>
        <dbReference type="HAMAP-Rule" id="MF_03135"/>
    </source>
</evidence>
<dbReference type="GO" id="GO:0070125">
    <property type="term" value="P:mitochondrial translational elongation"/>
    <property type="evidence" value="ECO:0007669"/>
    <property type="project" value="TreeGrafter"/>
</dbReference>
<evidence type="ECO:0000256" key="1">
    <source>
        <dbReference type="ARBA" id="ARBA00005532"/>
    </source>
</evidence>
<gene>
    <name evidence="7" type="ORF">OFLC_LOCUS601</name>
</gene>
<feature type="domain" description="Translation elongation factor EFTs/EF1B dimerisation" evidence="6">
    <location>
        <begin position="104"/>
        <end position="325"/>
    </location>
</feature>